<dbReference type="GO" id="GO:0005737">
    <property type="term" value="C:cytoplasm"/>
    <property type="evidence" value="ECO:0007669"/>
    <property type="project" value="TreeGrafter"/>
</dbReference>
<dbReference type="KEGG" id="nss:113417511"/>
<dbReference type="AlphaFoldDB" id="A0A6J1ULD7"/>
<dbReference type="InterPro" id="IPR051468">
    <property type="entry name" value="Fungal_SecMetab_SDRs"/>
</dbReference>
<dbReference type="GeneID" id="113417511"/>
<dbReference type="PRINTS" id="PR00081">
    <property type="entry name" value="GDHRDH"/>
</dbReference>
<keyword evidence="2" id="KW-1185">Reference proteome</keyword>
<dbReference type="GO" id="GO:0016491">
    <property type="term" value="F:oxidoreductase activity"/>
    <property type="evidence" value="ECO:0007669"/>
    <property type="project" value="TreeGrafter"/>
</dbReference>
<evidence type="ECO:0000256" key="1">
    <source>
        <dbReference type="RuleBase" id="RU000363"/>
    </source>
</evidence>
<organism evidence="2 3">
    <name type="scientific">Notechis scutatus</name>
    <name type="common">mainland tiger snake</name>
    <dbReference type="NCBI Taxonomy" id="8663"/>
    <lineage>
        <taxon>Eukaryota</taxon>
        <taxon>Metazoa</taxon>
        <taxon>Chordata</taxon>
        <taxon>Craniata</taxon>
        <taxon>Vertebrata</taxon>
        <taxon>Euteleostomi</taxon>
        <taxon>Lepidosauria</taxon>
        <taxon>Squamata</taxon>
        <taxon>Bifurcata</taxon>
        <taxon>Unidentata</taxon>
        <taxon>Episquamata</taxon>
        <taxon>Toxicofera</taxon>
        <taxon>Serpentes</taxon>
        <taxon>Colubroidea</taxon>
        <taxon>Elapidae</taxon>
        <taxon>Hydrophiinae</taxon>
        <taxon>Notechis</taxon>
    </lineage>
</organism>
<dbReference type="SUPFAM" id="SSF51735">
    <property type="entry name" value="NAD(P)-binding Rossmann-fold domains"/>
    <property type="match status" value="1"/>
</dbReference>
<dbReference type="RefSeq" id="XP_026531726.1">
    <property type="nucleotide sequence ID" value="XM_026675941.1"/>
</dbReference>
<dbReference type="PRINTS" id="PR00080">
    <property type="entry name" value="SDRFAMILY"/>
</dbReference>
<dbReference type="Pfam" id="PF00106">
    <property type="entry name" value="adh_short"/>
    <property type="match status" value="1"/>
</dbReference>
<dbReference type="PANTHER" id="PTHR43544:SF37">
    <property type="entry name" value="C-FACTOR-LIKE"/>
    <property type="match status" value="1"/>
</dbReference>
<protein>
    <submittedName>
        <fullName evidence="3">Uncharacterized protein LOC113417511</fullName>
    </submittedName>
</protein>
<evidence type="ECO:0000313" key="2">
    <source>
        <dbReference type="Proteomes" id="UP000504612"/>
    </source>
</evidence>
<name>A0A6J1ULD7_9SAUR</name>
<dbReference type="Proteomes" id="UP000504612">
    <property type="component" value="Unplaced"/>
</dbReference>
<dbReference type="InterPro" id="IPR036291">
    <property type="entry name" value="NAD(P)-bd_dom_sf"/>
</dbReference>
<comment type="similarity">
    <text evidence="1">Belongs to the short-chain dehydrogenases/reductases (SDR) family.</text>
</comment>
<dbReference type="CDD" id="cd05325">
    <property type="entry name" value="carb_red_sniffer_like_SDR_c"/>
    <property type="match status" value="1"/>
</dbReference>
<accession>A0A6J1ULD7</accession>
<proteinExistence type="inferred from homology"/>
<dbReference type="PANTHER" id="PTHR43544">
    <property type="entry name" value="SHORT-CHAIN DEHYDROGENASE/REDUCTASE"/>
    <property type="match status" value="1"/>
</dbReference>
<gene>
    <name evidence="3" type="primary">LOC113417511</name>
</gene>
<reference evidence="3" key="1">
    <citation type="submission" date="2025-08" db="UniProtKB">
        <authorList>
            <consortium name="RefSeq"/>
        </authorList>
    </citation>
    <scope>IDENTIFICATION</scope>
</reference>
<dbReference type="Gene3D" id="3.40.50.720">
    <property type="entry name" value="NAD(P)-binding Rossmann-like Domain"/>
    <property type="match status" value="1"/>
</dbReference>
<evidence type="ECO:0000313" key="3">
    <source>
        <dbReference type="RefSeq" id="XP_026531726.1"/>
    </source>
</evidence>
<sequence length="258" mass="28001">MFQIGQNILVTGTNQGIGFGLVKELVKTNPFPGHIFATCMNPRGPESKALQNFASQHDNIHVVQLDVTDLSSIKQAASEVESHLKGQGLNLLINNAGRNSQAFFLENVDQEDMLLSYKINTVGPLLVVKEFLPLLKKVAKETTKENMGGHTAVVVNISSLISSIGQGFKTEIEFPPLYQYRASKTALNMVNACLAVELKKDGITCVLLHPGWVKTEMGTDVAPVTVETSTKGLVKVIAGLDSSSSGTFLDYEGRNIIW</sequence>
<dbReference type="InterPro" id="IPR002347">
    <property type="entry name" value="SDR_fam"/>
</dbReference>